<dbReference type="AlphaFoldDB" id="A0A1L4BLK8"/>
<dbReference type="RefSeq" id="WP_101700932.1">
    <property type="nucleotide sequence ID" value="NZ_KX833209.1"/>
</dbReference>
<keyword evidence="1" id="KW-0614">Plasmid</keyword>
<organism evidence="1">
    <name type="scientific">Salmonella typhi</name>
    <dbReference type="NCBI Taxonomy" id="90370"/>
    <lineage>
        <taxon>Bacteria</taxon>
        <taxon>Pseudomonadati</taxon>
        <taxon>Pseudomonadota</taxon>
        <taxon>Gammaproteobacteria</taxon>
        <taxon>Enterobacterales</taxon>
        <taxon>Enterobacteriaceae</taxon>
        <taxon>Salmonella</taxon>
    </lineage>
</organism>
<protein>
    <submittedName>
        <fullName evidence="1">Uncharacterized protein</fullName>
    </submittedName>
</protein>
<proteinExistence type="predicted"/>
<name>A0A1L4BLK8_SALTI</name>
<dbReference type="EMBL" id="KX833209">
    <property type="protein sequence ID" value="API82826.1"/>
    <property type="molecule type" value="Genomic_DNA"/>
</dbReference>
<sequence>MTVSRESLVMDLHYASEKASGEKVAKLTVVLRETIGGDVHTSTLIRNGEGDTAVYSVGYQSVSNASDPVLLKLAAYFREGNKEMFEKMMVQAEEVFDSGLNMNSTWLGQYGLRIASNIPLENHIPESVFA</sequence>
<reference evidence="1" key="1">
    <citation type="submission" date="2016-09" db="EMBL/GenBank/DDBJ databases">
        <title>Whole genome sequence analysis of Salmonella Typhi isolated in Thailand before and after the introduction of a national immunization program.</title>
        <authorList>
            <person name="Dyson Z.A."/>
            <person name="Thanh D.P."/>
            <person name="Bodhidatta L."/>
            <person name="Mason C.J."/>
            <person name="Rabaa M.A."/>
            <person name="Vinh P.V."/>
            <person name="Thanh T.H."/>
            <person name="Thwaites G.E."/>
            <person name="Baker S."/>
            <person name="Holt K.E."/>
        </authorList>
    </citation>
    <scope>NUCLEOTIDE SEQUENCE</scope>
    <source>
        <strain evidence="1">Ty004</strain>
        <plasmid evidence="1">pTy004_01</plasmid>
    </source>
</reference>
<geneLocation type="plasmid" evidence="1">
    <name>pTy004_01</name>
</geneLocation>
<accession>A0A1L4BLK8</accession>
<evidence type="ECO:0000313" key="1">
    <source>
        <dbReference type="EMBL" id="API82826.1"/>
    </source>
</evidence>